<evidence type="ECO:0000256" key="2">
    <source>
        <dbReference type="ARBA" id="ARBA00006809"/>
    </source>
</evidence>
<evidence type="ECO:0000313" key="5">
    <source>
        <dbReference type="EMBL" id="KAJ8964078.1"/>
    </source>
</evidence>
<protein>
    <submittedName>
        <fullName evidence="5">Uncharacterized protein</fullName>
    </submittedName>
</protein>
<feature type="region of interest" description="Disordered" evidence="4">
    <location>
        <begin position="761"/>
        <end position="796"/>
    </location>
</feature>
<accession>A0ABQ9IT36</accession>
<comment type="caution">
    <text evidence="5">The sequence shown here is derived from an EMBL/GenBank/DDBJ whole genome shotgun (WGS) entry which is preliminary data.</text>
</comment>
<keyword evidence="3" id="KW-0539">Nucleus</keyword>
<comment type="subcellular location">
    <subcellularLocation>
        <location evidence="1">Nucleus</location>
    </subcellularLocation>
</comment>
<feature type="compositionally biased region" description="Polar residues" evidence="4">
    <location>
        <begin position="855"/>
        <end position="864"/>
    </location>
</feature>
<feature type="region of interest" description="Disordered" evidence="4">
    <location>
        <begin position="823"/>
        <end position="892"/>
    </location>
</feature>
<evidence type="ECO:0000313" key="6">
    <source>
        <dbReference type="Proteomes" id="UP001162164"/>
    </source>
</evidence>
<reference evidence="5" key="1">
    <citation type="journal article" date="2023" name="Insect Mol. Biol.">
        <title>Genome sequencing provides insights into the evolution of gene families encoding plant cell wall-degrading enzymes in longhorned beetles.</title>
        <authorList>
            <person name="Shin N.R."/>
            <person name="Okamura Y."/>
            <person name="Kirsch R."/>
            <person name="Pauchet Y."/>
        </authorList>
    </citation>
    <scope>NUCLEOTIDE SEQUENCE</scope>
    <source>
        <strain evidence="5">MMC_N1</strain>
    </source>
</reference>
<feature type="compositionally biased region" description="Polar residues" evidence="4">
    <location>
        <begin position="761"/>
        <end position="773"/>
    </location>
</feature>
<keyword evidence="6" id="KW-1185">Reference proteome</keyword>
<gene>
    <name evidence="5" type="ORF">NQ317_017912</name>
</gene>
<comment type="similarity">
    <text evidence="2">Belongs to the MYBBP1A family.</text>
</comment>
<dbReference type="EMBL" id="JAPWTJ010002904">
    <property type="protein sequence ID" value="KAJ8964078.1"/>
    <property type="molecule type" value="Genomic_DNA"/>
</dbReference>
<dbReference type="InterPro" id="IPR016024">
    <property type="entry name" value="ARM-type_fold"/>
</dbReference>
<dbReference type="Pfam" id="PF04931">
    <property type="entry name" value="DNA_pol_phi"/>
    <property type="match status" value="1"/>
</dbReference>
<dbReference type="PANTHER" id="PTHR13213:SF2">
    <property type="entry name" value="MYB-BINDING PROTEIN 1A"/>
    <property type="match status" value="1"/>
</dbReference>
<dbReference type="SUPFAM" id="SSF48371">
    <property type="entry name" value="ARM repeat"/>
    <property type="match status" value="1"/>
</dbReference>
<name>A0ABQ9IT36_9CUCU</name>
<evidence type="ECO:0000256" key="4">
    <source>
        <dbReference type="SAM" id="MobiDB-lite"/>
    </source>
</evidence>
<dbReference type="Proteomes" id="UP001162164">
    <property type="component" value="Unassembled WGS sequence"/>
</dbReference>
<proteinExistence type="inferred from homology"/>
<evidence type="ECO:0000256" key="3">
    <source>
        <dbReference type="ARBA" id="ARBA00023242"/>
    </source>
</evidence>
<organism evidence="5 6">
    <name type="scientific">Molorchus minor</name>
    <dbReference type="NCBI Taxonomy" id="1323400"/>
    <lineage>
        <taxon>Eukaryota</taxon>
        <taxon>Metazoa</taxon>
        <taxon>Ecdysozoa</taxon>
        <taxon>Arthropoda</taxon>
        <taxon>Hexapoda</taxon>
        <taxon>Insecta</taxon>
        <taxon>Pterygota</taxon>
        <taxon>Neoptera</taxon>
        <taxon>Endopterygota</taxon>
        <taxon>Coleoptera</taxon>
        <taxon>Polyphaga</taxon>
        <taxon>Cucujiformia</taxon>
        <taxon>Chrysomeloidea</taxon>
        <taxon>Cerambycidae</taxon>
        <taxon>Lamiinae</taxon>
        <taxon>Monochamini</taxon>
        <taxon>Molorchus</taxon>
    </lineage>
</organism>
<dbReference type="InterPro" id="IPR007015">
    <property type="entry name" value="DNA_pol_V/MYBBP1A"/>
</dbReference>
<dbReference type="PANTHER" id="PTHR13213">
    <property type="entry name" value="MYB-BINDING PROTEIN 1A FAMILY MEMBER"/>
    <property type="match status" value="1"/>
</dbReference>
<evidence type="ECO:0000256" key="1">
    <source>
        <dbReference type="ARBA" id="ARBA00004123"/>
    </source>
</evidence>
<sequence length="892" mass="102096">MASVSHVKLKMACSNAQSFQKSTRKIEKTILDNFSNIISQNEKLRIKSSVNLLRHLAENKNEGNENEINYALGRLIRGLGSSTPSARAGFYTVLVALINLSDLTVENIFELLNKQLHKGGGNTKGENADISIGQILACGAILKSELWKRICHEEQKKILDLLLKASKERIYLNLVAYTFIVNKILETIPRLTAVKHPVYDMIGKVLAKSEHLPVFLMETDKILHRPNRNKHLIVINLFSIILQNLEDKSIVPMILTRNFIQQTLNYFKMTGGKNKDAEFQQYMQTFFESLLKALSPEEVNLKIKISVLKKLLFYPGTGVVDGSEKIDSENAQNENWLNNDRLYAAHMLIKLLNHTAMKTENDWRTEQLGFLMNLGLFKVENGLPIGCELAALQQFNEPKLATEALNELFVCYDKTKRHRKNSDNPDEICNDPEEGGNDPLWIEVTPRMKTTRFLERTKKVTMTWMTKKDNALEEDGSQSEEEGLDEKMKLRMNPLTKKLRMALHKVLSSNGYQTDEESVEYGRHDLNQTLAGVKQSKDQEQLMHFRVRVLDLIEIYLDSTPSMVISLEIMLPLLQAIEYSVRDEHQKPLNDRLKACLKKLSMLKKFTDTNYVNDKVLSGLLKSLLEKGTKNSMIIQDMSVQIADCCVFIIRKNTDMIIEKLSEHHGSFSQNVIHLFRGLCENPNQKIIKERFVYNLFLLLRAMKSSSLNLDNMNWSQIAENIRQYRSYISFSKDAKMAFNRLCKHLGVSHIVKMQPKVVKSNNCPEDTEQSGSLGRDREKKRKKKGKNKEQLKLKKEAKELRLKSLSEGFGNLDFTSAANIGMEEENNGSDPEGSDVASKKRNKKRKMGEEQQEKISNGMPNDESTSEKREIKKKKRNSVENVKIVKKNVAH</sequence>